<dbReference type="InterPro" id="IPR041715">
    <property type="entry name" value="HisRS-like_core"/>
</dbReference>
<evidence type="ECO:0000259" key="1">
    <source>
        <dbReference type="PROSITE" id="PS50862"/>
    </source>
</evidence>
<organism evidence="2 3">
    <name type="scientific">Staphylococcus aureus</name>
    <dbReference type="NCBI Taxonomy" id="1280"/>
    <lineage>
        <taxon>Bacteria</taxon>
        <taxon>Bacillati</taxon>
        <taxon>Bacillota</taxon>
        <taxon>Bacilli</taxon>
        <taxon>Bacillales</taxon>
        <taxon>Staphylococcaceae</taxon>
        <taxon>Staphylococcus</taxon>
    </lineage>
</organism>
<accession>A0A380DTW2</accession>
<dbReference type="Pfam" id="PF13393">
    <property type="entry name" value="tRNA-synt_His"/>
    <property type="match status" value="1"/>
</dbReference>
<dbReference type="GO" id="GO:0005737">
    <property type="term" value="C:cytoplasm"/>
    <property type="evidence" value="ECO:0007669"/>
    <property type="project" value="InterPro"/>
</dbReference>
<proteinExistence type="predicted"/>
<dbReference type="SUPFAM" id="SSF55681">
    <property type="entry name" value="Class II aaRS and biotin synthetases"/>
    <property type="match status" value="1"/>
</dbReference>
<evidence type="ECO:0000313" key="2">
    <source>
        <dbReference type="EMBL" id="SUK51105.1"/>
    </source>
</evidence>
<dbReference type="CDD" id="cd00773">
    <property type="entry name" value="HisRS-like_core"/>
    <property type="match status" value="1"/>
</dbReference>
<dbReference type="PANTHER" id="PTHR43707:SF1">
    <property type="entry name" value="HISTIDINE--TRNA LIGASE, MITOCHONDRIAL-RELATED"/>
    <property type="match status" value="1"/>
</dbReference>
<keyword evidence="2" id="KW-0030">Aminoacyl-tRNA synthetase</keyword>
<feature type="domain" description="Aminoacyl-transfer RNA synthetases class-II family profile" evidence="1">
    <location>
        <begin position="1"/>
        <end position="208"/>
    </location>
</feature>
<dbReference type="EC" id="6.1.1.21" evidence="2"/>
<dbReference type="InterPro" id="IPR006195">
    <property type="entry name" value="aa-tRNA-synth_II"/>
</dbReference>
<dbReference type="InterPro" id="IPR004516">
    <property type="entry name" value="HisRS/HisZ"/>
</dbReference>
<reference evidence="2 3" key="1">
    <citation type="submission" date="2018-06" db="EMBL/GenBank/DDBJ databases">
        <authorList>
            <consortium name="Pathogen Informatics"/>
            <person name="Doyle S."/>
        </authorList>
    </citation>
    <scope>NUCLEOTIDE SEQUENCE [LARGE SCALE GENOMIC DNA]</scope>
    <source>
        <strain evidence="2 3">NCTC6133</strain>
    </source>
</reference>
<dbReference type="Proteomes" id="UP000255091">
    <property type="component" value="Unassembled WGS sequence"/>
</dbReference>
<dbReference type="AlphaFoldDB" id="A0A380DTW2"/>
<evidence type="ECO:0000313" key="3">
    <source>
        <dbReference type="Proteomes" id="UP000255091"/>
    </source>
</evidence>
<protein>
    <submittedName>
        <fullName evidence="2">Histidyl-tRNA synthetase</fullName>
        <ecNumber evidence="2">6.1.1.21</ecNumber>
    </submittedName>
</protein>
<dbReference type="GO" id="GO:0006427">
    <property type="term" value="P:histidyl-tRNA aminoacylation"/>
    <property type="evidence" value="ECO:0007669"/>
    <property type="project" value="TreeGrafter"/>
</dbReference>
<dbReference type="PROSITE" id="PS50862">
    <property type="entry name" value="AA_TRNA_LIGASE_II"/>
    <property type="match status" value="1"/>
</dbReference>
<dbReference type="PANTHER" id="PTHR43707">
    <property type="entry name" value="HISTIDYL-TRNA SYNTHETASE"/>
    <property type="match status" value="1"/>
</dbReference>
<dbReference type="GO" id="GO:0016740">
    <property type="term" value="F:transferase activity"/>
    <property type="evidence" value="ECO:0007669"/>
    <property type="project" value="UniProtKB-ARBA"/>
</dbReference>
<dbReference type="GO" id="GO:0004821">
    <property type="term" value="F:histidine-tRNA ligase activity"/>
    <property type="evidence" value="ECO:0007669"/>
    <property type="project" value="UniProtKB-EC"/>
</dbReference>
<dbReference type="InterPro" id="IPR045864">
    <property type="entry name" value="aa-tRNA-synth_II/BPL/LPL"/>
</dbReference>
<dbReference type="EMBL" id="UHAP01000001">
    <property type="protein sequence ID" value="SUK51105.1"/>
    <property type="molecule type" value="Genomic_DNA"/>
</dbReference>
<sequence>MIKIPRGTQDILPEDSKKWRYIENQLDELMTFYNYKEIRTPIFESTDLFARGVGDSTDVVQKEMYTFKDKGDRSITLRPEGTAAVVRSYIEHKMQGNPNQPIKLYYNGPMFRYERKQKGRYRQFNQFGVEAIGAENPSVDAEVLAMVMHIYQSFGLKHLKLVINSVGDMASRKEYNEALVKHFEPVIHEFCSDCQFTFAYKSDANFGL</sequence>
<keyword evidence="2" id="KW-0436">Ligase</keyword>
<dbReference type="GO" id="GO:0140096">
    <property type="term" value="F:catalytic activity, acting on a protein"/>
    <property type="evidence" value="ECO:0007669"/>
    <property type="project" value="UniProtKB-ARBA"/>
</dbReference>
<gene>
    <name evidence="2" type="primary">hisS_3</name>
    <name evidence="2" type="ORF">NCTC6133_02167</name>
</gene>
<dbReference type="Gene3D" id="3.30.930.10">
    <property type="entry name" value="Bira Bifunctional Protein, Domain 2"/>
    <property type="match status" value="1"/>
</dbReference>
<name>A0A380DTW2_STAAU</name>